<proteinExistence type="inferred from homology"/>
<reference evidence="9 11" key="1">
    <citation type="submission" date="2007-08" db="EMBL/GenBank/DDBJ databases">
        <title>Draft genome sequence of Clostridium leptum (DSM 753).</title>
        <authorList>
            <person name="Sudarsanam P."/>
            <person name="Ley R."/>
            <person name="Guruge J."/>
            <person name="Turnbaugh P.J."/>
            <person name="Mahowald M."/>
            <person name="Liep D."/>
            <person name="Gordon J."/>
        </authorList>
    </citation>
    <scope>NUCLEOTIDE SEQUENCE [LARGE SCALE GENOMIC DNA]</scope>
    <source>
        <strain evidence="9 11">DSM 753</strain>
    </source>
</reference>
<evidence type="ECO:0000256" key="3">
    <source>
        <dbReference type="ARBA" id="ARBA00022475"/>
    </source>
</evidence>
<comment type="caution">
    <text evidence="9">The sequence shown here is derived from an EMBL/GenBank/DDBJ whole genome shotgun (WGS) entry which is preliminary data.</text>
</comment>
<dbReference type="InterPro" id="IPR004299">
    <property type="entry name" value="MBOAT_fam"/>
</dbReference>
<dbReference type="HOGENOM" id="CLU_025255_1_3_9"/>
<dbReference type="InterPro" id="IPR051085">
    <property type="entry name" value="MB_O-acyltransferase"/>
</dbReference>
<evidence type="ECO:0000256" key="7">
    <source>
        <dbReference type="PIRNR" id="PIRNR016636"/>
    </source>
</evidence>
<feature type="transmembrane region" description="Helical" evidence="8">
    <location>
        <begin position="239"/>
        <end position="259"/>
    </location>
</feature>
<dbReference type="EMBL" id="ABCB02000012">
    <property type="protein sequence ID" value="EDO62838.1"/>
    <property type="molecule type" value="Genomic_DNA"/>
</dbReference>
<evidence type="ECO:0000313" key="10">
    <source>
        <dbReference type="EMBL" id="PEQ24364.1"/>
    </source>
</evidence>
<dbReference type="GO" id="GO:0016746">
    <property type="term" value="F:acyltransferase activity"/>
    <property type="evidence" value="ECO:0007669"/>
    <property type="project" value="UniProtKB-KW"/>
</dbReference>
<dbReference type="InterPro" id="IPR024194">
    <property type="entry name" value="Ac/AlaTfrase_AlgI/DltB"/>
</dbReference>
<evidence type="ECO:0000313" key="9">
    <source>
        <dbReference type="EMBL" id="EDO62838.1"/>
    </source>
</evidence>
<dbReference type="GO" id="GO:0005886">
    <property type="term" value="C:plasma membrane"/>
    <property type="evidence" value="ECO:0007669"/>
    <property type="project" value="UniProtKB-SubCell"/>
</dbReference>
<feature type="transmembrane region" description="Helical" evidence="8">
    <location>
        <begin position="366"/>
        <end position="386"/>
    </location>
</feature>
<dbReference type="PIRSF" id="PIRSF016636">
    <property type="entry name" value="AlgI_DltB"/>
    <property type="match status" value="1"/>
</dbReference>
<name>A7VPF1_9FIRM</name>
<dbReference type="PIRSF" id="PIRSF500217">
    <property type="entry name" value="AlgI"/>
    <property type="match status" value="1"/>
</dbReference>
<feature type="transmembrane region" description="Helical" evidence="8">
    <location>
        <begin position="116"/>
        <end position="134"/>
    </location>
</feature>
<reference evidence="10 12" key="3">
    <citation type="submission" date="2017-07" db="EMBL/GenBank/DDBJ databases">
        <title>Prevalence of linear plasmids in Cutibacterium (Propionibacterium) acnes isolates obtained from prostatic tissue.</title>
        <authorList>
            <person name="Davidsson S."/>
            <person name="Carlsson J."/>
            <person name="Molling P."/>
            <person name="Andren O."/>
            <person name="Andersson S.-O."/>
            <person name="Brzuszkiewicz E."/>
            <person name="Poehlein A."/>
            <person name="Al-Zeer M."/>
            <person name="Brinkmann V."/>
            <person name="Scavenius C."/>
            <person name="Nazipi S."/>
            <person name="Soderquist B."/>
            <person name="Bruggemann H."/>
        </authorList>
    </citation>
    <scope>NUCLEOTIDE SEQUENCE [LARGE SCALE GENOMIC DNA]</scope>
    <source>
        <strain evidence="10 12">DSM 753</strain>
    </source>
</reference>
<feature type="transmembrane region" description="Helical" evidence="8">
    <location>
        <begin position="49"/>
        <end position="66"/>
    </location>
</feature>
<dbReference type="OrthoDB" id="9805788at2"/>
<feature type="transmembrane region" description="Helical" evidence="8">
    <location>
        <begin position="341"/>
        <end position="359"/>
    </location>
</feature>
<evidence type="ECO:0000313" key="12">
    <source>
        <dbReference type="Proteomes" id="UP000220611"/>
    </source>
</evidence>
<dbReference type="Proteomes" id="UP000003490">
    <property type="component" value="Unassembled WGS sequence"/>
</dbReference>
<dbReference type="EMBL" id="NOXF01000006">
    <property type="protein sequence ID" value="PEQ24364.1"/>
    <property type="molecule type" value="Genomic_DNA"/>
</dbReference>
<keyword evidence="12" id="KW-1185">Reference proteome</keyword>
<dbReference type="Pfam" id="PF03062">
    <property type="entry name" value="MBOAT"/>
    <property type="match status" value="1"/>
</dbReference>
<comment type="subcellular location">
    <subcellularLocation>
        <location evidence="1">Cell membrane</location>
        <topology evidence="1">Multi-pass membrane protein</topology>
    </subcellularLocation>
</comment>
<organism evidence="9 11">
    <name type="scientific">[Clostridium] leptum DSM 753</name>
    <dbReference type="NCBI Taxonomy" id="428125"/>
    <lineage>
        <taxon>Bacteria</taxon>
        <taxon>Bacillati</taxon>
        <taxon>Bacillota</taxon>
        <taxon>Clostridia</taxon>
        <taxon>Eubacteriales</taxon>
        <taxon>Oscillospiraceae</taxon>
        <taxon>Oscillospiraceae incertae sedis</taxon>
    </lineage>
</organism>
<evidence type="ECO:0000256" key="5">
    <source>
        <dbReference type="ARBA" id="ARBA00022989"/>
    </source>
</evidence>
<reference evidence="9 11" key="2">
    <citation type="submission" date="2007-08" db="EMBL/GenBank/DDBJ databases">
        <authorList>
            <person name="Fulton L."/>
            <person name="Clifton S."/>
            <person name="Fulton B."/>
            <person name="Xu J."/>
            <person name="Minx P."/>
            <person name="Pepin K.H."/>
            <person name="Johnson M."/>
            <person name="Thiruvilangam P."/>
            <person name="Bhonagiri V."/>
            <person name="Nash W.E."/>
            <person name="Wang C."/>
            <person name="Mardis E.R."/>
            <person name="Wilson R.K."/>
        </authorList>
    </citation>
    <scope>NUCLEOTIDE SEQUENCE [LARGE SCALE GENOMIC DNA]</scope>
    <source>
        <strain evidence="9 11">DSM 753</strain>
    </source>
</reference>
<keyword evidence="3 7" id="KW-1003">Cell membrane</keyword>
<feature type="transmembrane region" description="Helical" evidence="8">
    <location>
        <begin position="418"/>
        <end position="440"/>
    </location>
</feature>
<keyword evidence="5 8" id="KW-1133">Transmembrane helix</keyword>
<dbReference type="PANTHER" id="PTHR13285:SF18">
    <property type="entry name" value="PROTEIN-CYSTEINE N-PALMITOYLTRANSFERASE RASP"/>
    <property type="match status" value="1"/>
</dbReference>
<dbReference type="eggNOG" id="COG1696">
    <property type="taxonomic scope" value="Bacteria"/>
</dbReference>
<keyword evidence="7" id="KW-0012">Acyltransferase</keyword>
<dbReference type="InterPro" id="IPR028362">
    <property type="entry name" value="AlgI"/>
</dbReference>
<evidence type="ECO:0000256" key="8">
    <source>
        <dbReference type="SAM" id="Phobius"/>
    </source>
</evidence>
<keyword evidence="4 8" id="KW-0812">Transmembrane</keyword>
<dbReference type="Proteomes" id="UP000220611">
    <property type="component" value="Unassembled WGS sequence"/>
</dbReference>
<keyword evidence="6 7" id="KW-0472">Membrane</keyword>
<protein>
    <submittedName>
        <fullName evidence="9">MBOAT family protein</fullName>
    </submittedName>
</protein>
<keyword evidence="7" id="KW-0808">Transferase</keyword>
<evidence type="ECO:0000256" key="2">
    <source>
        <dbReference type="ARBA" id="ARBA00010323"/>
    </source>
</evidence>
<dbReference type="GO" id="GO:0042121">
    <property type="term" value="P:alginic acid biosynthetic process"/>
    <property type="evidence" value="ECO:0007669"/>
    <property type="project" value="InterPro"/>
</dbReference>
<sequence>MVFSNLFFLYFFLPLNLICYFLAKSIHVRNGILIVFSLFFYAWGEPRYVPLLVGMVLINWIFGLMIEKYRGQKLAKAGLIGACICSLTLLGIFKYLTLILGTTHDLFGLPSVVPQILLPIGISFYTFQLLSYVVDVYRGEVEAQTHFFRLLLYTSLFHQCIAGPIVRYKDISEEILYRQINRGEVARGINRFAAGLAKKAVLANTCGLLADQFILTDAAVADVSRFTQNAAALSAKPAVILWMGVLFFMLQIYLDFSAYSDMAIGMGLMIGFHYKENFNYPYLSSTVSEFWRRWHISLGSFFRDYVYIPLGGSRKGLGRTILNLFVVWALTGLWHGASWNFVLWGLYFFIFIALERLFLNKVFARLPGFVSHIYLLIVVYFGWILFRFKNMALIGVVLKGMFCQNGNPWTTFEANTTLLNYIFFLAIAVIAVTPVVHNIGRAISVASGRSAAWFRVNSVVQVAMPLVLLLISTMSLVGNSYNPFLYFQF</sequence>
<feature type="transmembrane region" description="Helical" evidence="8">
    <location>
        <begin position="6"/>
        <end position="23"/>
    </location>
</feature>
<evidence type="ECO:0000313" key="11">
    <source>
        <dbReference type="Proteomes" id="UP000003490"/>
    </source>
</evidence>
<feature type="transmembrane region" description="Helical" evidence="8">
    <location>
        <begin position="78"/>
        <end position="96"/>
    </location>
</feature>
<evidence type="ECO:0000256" key="1">
    <source>
        <dbReference type="ARBA" id="ARBA00004651"/>
    </source>
</evidence>
<dbReference type="AlphaFoldDB" id="A7VPF1"/>
<evidence type="ECO:0000256" key="6">
    <source>
        <dbReference type="ARBA" id="ARBA00023136"/>
    </source>
</evidence>
<feature type="transmembrane region" description="Helical" evidence="8">
    <location>
        <begin position="452"/>
        <end position="477"/>
    </location>
</feature>
<gene>
    <name evidence="10" type="ORF">CH238_09210</name>
    <name evidence="9" type="ORF">CLOLEP_00427</name>
</gene>
<accession>A7VPF1</accession>
<dbReference type="PANTHER" id="PTHR13285">
    <property type="entry name" value="ACYLTRANSFERASE"/>
    <property type="match status" value="1"/>
</dbReference>
<evidence type="ECO:0000256" key="4">
    <source>
        <dbReference type="ARBA" id="ARBA00022692"/>
    </source>
</evidence>
<comment type="similarity">
    <text evidence="2 7">Belongs to the membrane-bound acyltransferase family.</text>
</comment>